<accession>A0A9P7A244</accession>
<reference evidence="1" key="1">
    <citation type="journal article" date="2020" name="New Phytol.">
        <title>Comparative genomics reveals dynamic genome evolution in host specialist ectomycorrhizal fungi.</title>
        <authorList>
            <person name="Lofgren L.A."/>
            <person name="Nguyen N.H."/>
            <person name="Vilgalys R."/>
            <person name="Ruytinx J."/>
            <person name="Liao H.L."/>
            <person name="Branco S."/>
            <person name="Kuo A."/>
            <person name="LaButti K."/>
            <person name="Lipzen A."/>
            <person name="Andreopoulos W."/>
            <person name="Pangilinan J."/>
            <person name="Riley R."/>
            <person name="Hundley H."/>
            <person name="Na H."/>
            <person name="Barry K."/>
            <person name="Grigoriev I.V."/>
            <person name="Stajich J.E."/>
            <person name="Kennedy P.G."/>
        </authorList>
    </citation>
    <scope>NUCLEOTIDE SEQUENCE</scope>
    <source>
        <strain evidence="1">DOB743</strain>
    </source>
</reference>
<dbReference type="OrthoDB" id="432234at2759"/>
<evidence type="ECO:0000313" key="1">
    <source>
        <dbReference type="EMBL" id="KAG1780876.1"/>
    </source>
</evidence>
<gene>
    <name evidence="1" type="ORF">EV702DRAFT_1042590</name>
</gene>
<dbReference type="AlphaFoldDB" id="A0A9P7A244"/>
<name>A0A9P7A244_9AGAM</name>
<keyword evidence="2" id="KW-1185">Reference proteome</keyword>
<protein>
    <submittedName>
        <fullName evidence="1">Uncharacterized protein</fullName>
    </submittedName>
</protein>
<organism evidence="1 2">
    <name type="scientific">Suillus placidus</name>
    <dbReference type="NCBI Taxonomy" id="48579"/>
    <lineage>
        <taxon>Eukaryota</taxon>
        <taxon>Fungi</taxon>
        <taxon>Dikarya</taxon>
        <taxon>Basidiomycota</taxon>
        <taxon>Agaricomycotina</taxon>
        <taxon>Agaricomycetes</taxon>
        <taxon>Agaricomycetidae</taxon>
        <taxon>Boletales</taxon>
        <taxon>Suillineae</taxon>
        <taxon>Suillaceae</taxon>
        <taxon>Suillus</taxon>
    </lineage>
</organism>
<comment type="caution">
    <text evidence="1">The sequence shown here is derived from an EMBL/GenBank/DDBJ whole genome shotgun (WGS) entry which is preliminary data.</text>
</comment>
<dbReference type="EMBL" id="JABBWD010000007">
    <property type="protein sequence ID" value="KAG1780876.1"/>
    <property type="molecule type" value="Genomic_DNA"/>
</dbReference>
<evidence type="ECO:0000313" key="2">
    <source>
        <dbReference type="Proteomes" id="UP000714275"/>
    </source>
</evidence>
<proteinExistence type="predicted"/>
<dbReference type="Proteomes" id="UP000714275">
    <property type="component" value="Unassembled WGS sequence"/>
</dbReference>
<sequence>MSPTHQYFCGKVLEGDNAEYWVNDAGETFTFKFPTSVDLDGQFDQTGLYFNLPRTRSGRQHNRVFTRVPLKVLQYQKGRLMKSPCKVTAIGGGPPGGGRSNTQAVPGREFSLNAKFLAPTGLAAALINGMIVHKGVGNKIKSQNRGKENRDAGAMAENYSVLINQQHTKGNPEYDEPVNWFREPLYPLGMDMSEGDNGDAVAIVTTNALREVLNAYKASTVCPTTETLTACAAVDKASQELGLKQYSDLLCQNVGALKSMSPLLEHVTLFEGMPVILRSQNLSIDLGIMNGVQEA</sequence>